<feature type="transmembrane region" description="Helical" evidence="2">
    <location>
        <begin position="142"/>
        <end position="163"/>
    </location>
</feature>
<keyword evidence="2" id="KW-0812">Transmembrane</keyword>
<organism evidence="3 4">
    <name type="scientific">Nocardioides immobilis</name>
    <dbReference type="NCBI Taxonomy" id="2049295"/>
    <lineage>
        <taxon>Bacteria</taxon>
        <taxon>Bacillati</taxon>
        <taxon>Actinomycetota</taxon>
        <taxon>Actinomycetes</taxon>
        <taxon>Propionibacteriales</taxon>
        <taxon>Nocardioidaceae</taxon>
        <taxon>Nocardioides</taxon>
    </lineage>
</organism>
<dbReference type="InterPro" id="IPR013783">
    <property type="entry name" value="Ig-like_fold"/>
</dbReference>
<evidence type="ECO:0000256" key="2">
    <source>
        <dbReference type="SAM" id="Phobius"/>
    </source>
</evidence>
<keyword evidence="2" id="KW-1133">Transmembrane helix</keyword>
<dbReference type="OrthoDB" id="3787829at2"/>
<comment type="caution">
    <text evidence="3">The sequence shown here is derived from an EMBL/GenBank/DDBJ whole genome shotgun (WGS) entry which is preliminary data.</text>
</comment>
<sequence>MPAHAAATAPDPYSGKIETDCNIDVPAVVEPGKRVVIRISVSANSPTPPKGKVDLAIKTRPGGNVVWDKTVKYNGGTKTVVGPVLETGQDYTVTSRFRPSDDTFARCHASAAFAVDSAGGNNPDGDDDNGPGGLLPDTGGPALLWLLLGVGLVGGGSATVVYARRRSAPAPA</sequence>
<name>A0A417Y7M4_9ACTN</name>
<keyword evidence="4" id="KW-1185">Reference proteome</keyword>
<dbReference type="Proteomes" id="UP000283644">
    <property type="component" value="Unassembled WGS sequence"/>
</dbReference>
<reference evidence="3 4" key="1">
    <citation type="submission" date="2018-09" db="EMBL/GenBank/DDBJ databases">
        <title>Genome sequencing of Nocardioides immobilis CCTCC AB 2017083 for comparison to Nocardioides silvaticus.</title>
        <authorList>
            <person name="Li C."/>
            <person name="Wang G."/>
        </authorList>
    </citation>
    <scope>NUCLEOTIDE SEQUENCE [LARGE SCALE GENOMIC DNA]</scope>
    <source>
        <strain evidence="3 4">CCTCC AB 2017083</strain>
    </source>
</reference>
<dbReference type="Gene3D" id="2.60.40.10">
    <property type="entry name" value="Immunoglobulins"/>
    <property type="match status" value="1"/>
</dbReference>
<dbReference type="AlphaFoldDB" id="A0A417Y7M4"/>
<accession>A0A417Y7M4</accession>
<evidence type="ECO:0000313" key="4">
    <source>
        <dbReference type="Proteomes" id="UP000283644"/>
    </source>
</evidence>
<dbReference type="GO" id="GO:0005975">
    <property type="term" value="P:carbohydrate metabolic process"/>
    <property type="evidence" value="ECO:0007669"/>
    <property type="project" value="UniProtKB-ARBA"/>
</dbReference>
<dbReference type="EMBL" id="QXGH01000009">
    <property type="protein sequence ID" value="RHW28730.1"/>
    <property type="molecule type" value="Genomic_DNA"/>
</dbReference>
<evidence type="ECO:0000256" key="1">
    <source>
        <dbReference type="SAM" id="MobiDB-lite"/>
    </source>
</evidence>
<protein>
    <recommendedName>
        <fullName evidence="5">LPXTG cell wall anchor domain-containing protein</fullName>
    </recommendedName>
</protein>
<gene>
    <name evidence="3" type="ORF">D0Z08_02445</name>
</gene>
<dbReference type="RefSeq" id="WP_118922258.1">
    <property type="nucleotide sequence ID" value="NZ_QXGH01000009.1"/>
</dbReference>
<evidence type="ECO:0000313" key="3">
    <source>
        <dbReference type="EMBL" id="RHW28730.1"/>
    </source>
</evidence>
<proteinExistence type="predicted"/>
<keyword evidence="2" id="KW-0472">Membrane</keyword>
<feature type="region of interest" description="Disordered" evidence="1">
    <location>
        <begin position="116"/>
        <end position="135"/>
    </location>
</feature>
<evidence type="ECO:0008006" key="5">
    <source>
        <dbReference type="Google" id="ProtNLM"/>
    </source>
</evidence>